<gene>
    <name evidence="5" type="ORF">DFP75_102233</name>
</gene>
<dbReference type="PRINTS" id="PR00038">
    <property type="entry name" value="HTHLUXR"/>
</dbReference>
<name>A0A318V521_9GAMM</name>
<keyword evidence="1" id="KW-0805">Transcription regulation</keyword>
<dbReference type="Pfam" id="PF00196">
    <property type="entry name" value="GerE"/>
    <property type="match status" value="1"/>
</dbReference>
<dbReference type="SUPFAM" id="SSF46894">
    <property type="entry name" value="C-terminal effector domain of the bipartite response regulators"/>
    <property type="match status" value="1"/>
</dbReference>
<evidence type="ECO:0000256" key="2">
    <source>
        <dbReference type="ARBA" id="ARBA00023125"/>
    </source>
</evidence>
<dbReference type="EMBL" id="QKLW01000002">
    <property type="protein sequence ID" value="PYF83143.1"/>
    <property type="molecule type" value="Genomic_DNA"/>
</dbReference>
<evidence type="ECO:0000259" key="4">
    <source>
        <dbReference type="PROSITE" id="PS50043"/>
    </source>
</evidence>
<keyword evidence="3" id="KW-0804">Transcription</keyword>
<dbReference type="CDD" id="cd06170">
    <property type="entry name" value="LuxR_C_like"/>
    <property type="match status" value="1"/>
</dbReference>
<evidence type="ECO:0000256" key="3">
    <source>
        <dbReference type="ARBA" id="ARBA00023163"/>
    </source>
</evidence>
<dbReference type="InterPro" id="IPR016032">
    <property type="entry name" value="Sig_transdc_resp-reg_C-effctor"/>
</dbReference>
<dbReference type="PANTHER" id="PTHR44688:SF16">
    <property type="entry name" value="DNA-BINDING TRANSCRIPTIONAL ACTIVATOR DEVR_DOSR"/>
    <property type="match status" value="1"/>
</dbReference>
<accession>A0A318V521</accession>
<dbReference type="AlphaFoldDB" id="A0A318V521"/>
<evidence type="ECO:0000313" key="6">
    <source>
        <dbReference type="Proteomes" id="UP000247551"/>
    </source>
</evidence>
<keyword evidence="6" id="KW-1185">Reference proteome</keyword>
<feature type="domain" description="HTH luxR-type" evidence="4">
    <location>
        <begin position="177"/>
        <end position="242"/>
    </location>
</feature>
<evidence type="ECO:0000313" key="5">
    <source>
        <dbReference type="EMBL" id="PYF83143.1"/>
    </source>
</evidence>
<dbReference type="Proteomes" id="UP000247551">
    <property type="component" value="Unassembled WGS sequence"/>
</dbReference>
<reference evidence="5 6" key="1">
    <citation type="submission" date="2018-06" db="EMBL/GenBank/DDBJ databases">
        <title>Genomic Encyclopedia of Type Strains, Phase III (KMG-III): the genomes of soil and plant-associated and newly described type strains.</title>
        <authorList>
            <person name="Whitman W."/>
        </authorList>
    </citation>
    <scope>NUCLEOTIDE SEQUENCE [LARGE SCALE GENOMIC DNA]</scope>
    <source>
        <strain evidence="5 6">CECT 7730</strain>
    </source>
</reference>
<dbReference type="InterPro" id="IPR000792">
    <property type="entry name" value="Tscrpt_reg_LuxR_C"/>
</dbReference>
<dbReference type="GO" id="GO:0006355">
    <property type="term" value="P:regulation of DNA-templated transcription"/>
    <property type="evidence" value="ECO:0007669"/>
    <property type="project" value="InterPro"/>
</dbReference>
<keyword evidence="2" id="KW-0238">DNA-binding</keyword>
<dbReference type="GO" id="GO:0003677">
    <property type="term" value="F:DNA binding"/>
    <property type="evidence" value="ECO:0007669"/>
    <property type="project" value="UniProtKB-KW"/>
</dbReference>
<sequence>MMTIAVLHSIPQLISSIGTRYFYSSLACFIKFIPNIMDAKILLFPLTKKPQVLGVETISQIDKFYCESAYLLDPTFDKIDDSKDYQCFTINIEATINKKNQNYYNQFYRYINWKKETIFSIKIDEYNIICIAINSTDSYEDLSNYLLIIKEMIIKHESIIKKEYQSNNQCKNIYTKKTTHLESLTNREKQIVDLMLQGHSQSKIAEFCFISEGTVKNHKKNIYKKLNIHSQSEFFIKLNQFPSNIL</sequence>
<dbReference type="PROSITE" id="PS50043">
    <property type="entry name" value="HTH_LUXR_2"/>
    <property type="match status" value="1"/>
</dbReference>
<dbReference type="RefSeq" id="WP_110573289.1">
    <property type="nucleotide sequence ID" value="NZ_QKLW01000002.1"/>
</dbReference>
<proteinExistence type="predicted"/>
<comment type="caution">
    <text evidence="5">The sequence shown here is derived from an EMBL/GenBank/DDBJ whole genome shotgun (WGS) entry which is preliminary data.</text>
</comment>
<protein>
    <submittedName>
        <fullName evidence="5">Regulatory LuxR family protein</fullName>
    </submittedName>
</protein>
<dbReference type="SMART" id="SM00421">
    <property type="entry name" value="HTH_LUXR"/>
    <property type="match status" value="1"/>
</dbReference>
<dbReference type="PANTHER" id="PTHR44688">
    <property type="entry name" value="DNA-BINDING TRANSCRIPTIONAL ACTIVATOR DEVR_DOSR"/>
    <property type="match status" value="1"/>
</dbReference>
<dbReference type="Gene3D" id="1.10.10.10">
    <property type="entry name" value="Winged helix-like DNA-binding domain superfamily/Winged helix DNA-binding domain"/>
    <property type="match status" value="1"/>
</dbReference>
<dbReference type="InterPro" id="IPR036388">
    <property type="entry name" value="WH-like_DNA-bd_sf"/>
</dbReference>
<evidence type="ECO:0000256" key="1">
    <source>
        <dbReference type="ARBA" id="ARBA00023015"/>
    </source>
</evidence>
<organism evidence="5 6">
    <name type="scientific">Marinomonas alcarazii</name>
    <dbReference type="NCBI Taxonomy" id="491949"/>
    <lineage>
        <taxon>Bacteria</taxon>
        <taxon>Pseudomonadati</taxon>
        <taxon>Pseudomonadota</taxon>
        <taxon>Gammaproteobacteria</taxon>
        <taxon>Oceanospirillales</taxon>
        <taxon>Oceanospirillaceae</taxon>
        <taxon>Marinomonas</taxon>
    </lineage>
</organism>